<comment type="subcellular location">
    <subcellularLocation>
        <location evidence="1">Membrane</location>
        <topology evidence="1">Multi-pass membrane protein</topology>
    </subcellularLocation>
</comment>
<evidence type="ECO:0000256" key="3">
    <source>
        <dbReference type="ARBA" id="ARBA00022448"/>
    </source>
</evidence>
<dbReference type="PANTHER" id="PTHR11706:SF33">
    <property type="entry name" value="NATURAL RESISTANCE-ASSOCIATED MACROPHAGE PROTEIN 2"/>
    <property type="match status" value="1"/>
</dbReference>
<name>A0A443SFT3_9ACAR</name>
<dbReference type="Pfam" id="PF01566">
    <property type="entry name" value="Nramp"/>
    <property type="match status" value="1"/>
</dbReference>
<dbReference type="STRING" id="299467.A0A443SFT3"/>
<keyword evidence="4 8" id="KW-0812">Transmembrane</keyword>
<reference evidence="9 10" key="1">
    <citation type="journal article" date="2018" name="Gigascience">
        <title>Genomes of trombidid mites reveal novel predicted allergens and laterally-transferred genes associated with secondary metabolism.</title>
        <authorList>
            <person name="Dong X."/>
            <person name="Chaisiri K."/>
            <person name="Xia D."/>
            <person name="Armstrong S.D."/>
            <person name="Fang Y."/>
            <person name="Donnelly M.J."/>
            <person name="Kadowaki T."/>
            <person name="McGarry J.W."/>
            <person name="Darby A.C."/>
            <person name="Makepeace B.L."/>
        </authorList>
    </citation>
    <scope>NUCLEOTIDE SEQUENCE [LARGE SCALE GENOMIC DNA]</scope>
    <source>
        <strain evidence="9">UoL-UT</strain>
    </source>
</reference>
<dbReference type="HAMAP" id="MF_00221">
    <property type="entry name" value="NRAMP"/>
    <property type="match status" value="1"/>
</dbReference>
<organism evidence="9 10">
    <name type="scientific">Leptotrombidium deliense</name>
    <dbReference type="NCBI Taxonomy" id="299467"/>
    <lineage>
        <taxon>Eukaryota</taxon>
        <taxon>Metazoa</taxon>
        <taxon>Ecdysozoa</taxon>
        <taxon>Arthropoda</taxon>
        <taxon>Chelicerata</taxon>
        <taxon>Arachnida</taxon>
        <taxon>Acari</taxon>
        <taxon>Acariformes</taxon>
        <taxon>Trombidiformes</taxon>
        <taxon>Prostigmata</taxon>
        <taxon>Anystina</taxon>
        <taxon>Parasitengona</taxon>
        <taxon>Trombiculoidea</taxon>
        <taxon>Trombiculidae</taxon>
        <taxon>Leptotrombidium</taxon>
    </lineage>
</organism>
<keyword evidence="5 8" id="KW-1133">Transmembrane helix</keyword>
<keyword evidence="10" id="KW-1185">Reference proteome</keyword>
<dbReference type="InterPro" id="IPR001046">
    <property type="entry name" value="NRAMP_fam"/>
</dbReference>
<accession>A0A443SFT3</accession>
<protein>
    <submittedName>
        <fullName evidence="9">Natural resistance-associated macrophage protein 2-like protein</fullName>
    </submittedName>
</protein>
<evidence type="ECO:0000313" key="10">
    <source>
        <dbReference type="Proteomes" id="UP000288716"/>
    </source>
</evidence>
<dbReference type="AlphaFoldDB" id="A0A443SFT3"/>
<dbReference type="GO" id="GO:0015086">
    <property type="term" value="F:cadmium ion transmembrane transporter activity"/>
    <property type="evidence" value="ECO:0007669"/>
    <property type="project" value="TreeGrafter"/>
</dbReference>
<keyword evidence="6 8" id="KW-0472">Membrane</keyword>
<evidence type="ECO:0000256" key="1">
    <source>
        <dbReference type="ARBA" id="ARBA00004141"/>
    </source>
</evidence>
<dbReference type="Proteomes" id="UP000288716">
    <property type="component" value="Unassembled WGS sequence"/>
</dbReference>
<proteinExistence type="inferred from homology"/>
<evidence type="ECO:0000256" key="7">
    <source>
        <dbReference type="SAM" id="MobiDB-lite"/>
    </source>
</evidence>
<feature type="transmembrane region" description="Helical" evidence="8">
    <location>
        <begin position="125"/>
        <end position="144"/>
    </location>
</feature>
<dbReference type="GO" id="GO:0005886">
    <property type="term" value="C:plasma membrane"/>
    <property type="evidence" value="ECO:0007669"/>
    <property type="project" value="TreeGrafter"/>
</dbReference>
<dbReference type="NCBIfam" id="TIGR01197">
    <property type="entry name" value="nramp"/>
    <property type="match status" value="1"/>
</dbReference>
<dbReference type="GO" id="GO:0010008">
    <property type="term" value="C:endosome membrane"/>
    <property type="evidence" value="ECO:0007669"/>
    <property type="project" value="TreeGrafter"/>
</dbReference>
<feature type="transmembrane region" description="Helical" evidence="8">
    <location>
        <begin position="538"/>
        <end position="559"/>
    </location>
</feature>
<feature type="region of interest" description="Disordered" evidence="7">
    <location>
        <begin position="1"/>
        <end position="21"/>
    </location>
</feature>
<feature type="transmembrane region" description="Helical" evidence="8">
    <location>
        <begin position="472"/>
        <end position="492"/>
    </location>
</feature>
<evidence type="ECO:0000256" key="5">
    <source>
        <dbReference type="ARBA" id="ARBA00022989"/>
    </source>
</evidence>
<feature type="transmembrane region" description="Helical" evidence="8">
    <location>
        <begin position="206"/>
        <end position="224"/>
    </location>
</feature>
<evidence type="ECO:0000256" key="4">
    <source>
        <dbReference type="ARBA" id="ARBA00022692"/>
    </source>
</evidence>
<dbReference type="EMBL" id="NCKV01002819">
    <property type="protein sequence ID" value="RWS26365.1"/>
    <property type="molecule type" value="Genomic_DNA"/>
</dbReference>
<evidence type="ECO:0000256" key="2">
    <source>
        <dbReference type="ARBA" id="ARBA00006670"/>
    </source>
</evidence>
<evidence type="ECO:0000256" key="6">
    <source>
        <dbReference type="ARBA" id="ARBA00023136"/>
    </source>
</evidence>
<dbReference type="PANTHER" id="PTHR11706">
    <property type="entry name" value="SOLUTE CARRIER PROTEIN FAMILY 11 MEMBER"/>
    <property type="match status" value="1"/>
</dbReference>
<sequence>MSTGKEAIGPDKHNNAYGTINSAGVSETDAVNSYHDDDEIIIKRETPSHSQSARDDTYFQQQILIPDANNVSRKLNYKLLKVVTKAYQYSFSWRKLWAFTGPGFLMSIAYLDPGNIESDMQSGTVAGYRLLWLLMWSTIFGLLVQRLSARLGTVTGKHLAEVCYDRYPKPLRYILWIMVEIAIIGSDMQEVIGTAIALYIFSNRKLPLYGGVIITICDTFTFLLLDKYGLRKLEMFFAFLIATMVATFGYEFVRIKPSAAEMAKGLAIPYCNNCDSGALKQAVGIIGSIIMPHNLYLHSALVKSRRVDRSKYEEVKDANRYVFIESALALGVSLIINISVTAVFAAGLFGARNVDIFNMCANDKTDLIDKNVFKNNTDAVDMNLYKAGVFLACRFAGGIPWPMYIWAIGIFAAGQSSTMTGTYSGQFVMEGFLNLNWSRWKRVLLTRTIAIMPTLFFVSFKNFDNISGMNDLLNALMSLMLPFALIPVLTFTSSERVMGRFKNGLFTIIMASFLSVVVISVNLYFVFRFIHDNFGSEWYSLLATILFFTYYILVVLFLVSYSYFISFINCIDCQVGCFLVVLGWKAVEKLPYIGKHFKEVDELEVTLIADYEDINQR</sequence>
<feature type="transmembrane region" description="Helical" evidence="8">
    <location>
        <begin position="236"/>
        <end position="253"/>
    </location>
</feature>
<comment type="similarity">
    <text evidence="2">Belongs to the NRAMP family.</text>
</comment>
<feature type="transmembrane region" description="Helical" evidence="8">
    <location>
        <begin position="96"/>
        <end position="113"/>
    </location>
</feature>
<evidence type="ECO:0000313" key="9">
    <source>
        <dbReference type="EMBL" id="RWS26365.1"/>
    </source>
</evidence>
<dbReference type="GO" id="GO:0005384">
    <property type="term" value="F:manganese ion transmembrane transporter activity"/>
    <property type="evidence" value="ECO:0007669"/>
    <property type="project" value="TreeGrafter"/>
</dbReference>
<dbReference type="GO" id="GO:0005381">
    <property type="term" value="F:iron ion transmembrane transporter activity"/>
    <property type="evidence" value="ECO:0007669"/>
    <property type="project" value="TreeGrafter"/>
</dbReference>
<gene>
    <name evidence="9" type="ORF">B4U80_08760</name>
</gene>
<dbReference type="PRINTS" id="PR00447">
    <property type="entry name" value="NATRESASSCMP"/>
</dbReference>
<comment type="caution">
    <text evidence="9">The sequence shown here is derived from an EMBL/GenBank/DDBJ whole genome shotgun (WGS) entry which is preliminary data.</text>
</comment>
<feature type="transmembrane region" description="Helical" evidence="8">
    <location>
        <begin position="322"/>
        <end position="349"/>
    </location>
</feature>
<feature type="transmembrane region" description="Helical" evidence="8">
    <location>
        <begin position="504"/>
        <end position="526"/>
    </location>
</feature>
<dbReference type="VEuPathDB" id="VectorBase:LDEU005675"/>
<dbReference type="OrthoDB" id="409173at2759"/>
<evidence type="ECO:0000256" key="8">
    <source>
        <dbReference type="SAM" id="Phobius"/>
    </source>
</evidence>
<dbReference type="NCBIfam" id="NF037982">
    <property type="entry name" value="Nramp_1"/>
    <property type="match status" value="1"/>
</dbReference>
<keyword evidence="3" id="KW-0813">Transport</keyword>
<feature type="transmembrane region" description="Helical" evidence="8">
    <location>
        <begin position="444"/>
        <end position="460"/>
    </location>
</feature>